<dbReference type="InterPro" id="IPR011042">
    <property type="entry name" value="6-blade_b-propeller_TolB-like"/>
</dbReference>
<evidence type="ECO:0000256" key="7">
    <source>
        <dbReference type="SAM" id="Phobius"/>
    </source>
</evidence>
<keyword evidence="9" id="KW-1185">Reference proteome</keyword>
<feature type="binding site" evidence="5">
    <location>
        <position position="295"/>
    </location>
    <ligand>
        <name>Ca(2+)</name>
        <dbReference type="ChEBI" id="CHEBI:29108"/>
        <label>1</label>
        <note>catalytic</note>
    </ligand>
</feature>
<keyword evidence="7" id="KW-1133">Transmembrane helix</keyword>
<comment type="cofactor">
    <cofactor evidence="5">
        <name>Ca(2+)</name>
        <dbReference type="ChEBI" id="CHEBI:29108"/>
    </cofactor>
    <text evidence="5">Binds 2 calcium ions per subunit.</text>
</comment>
<dbReference type="EMBL" id="ML002840">
    <property type="protein sequence ID" value="RKP35557.1"/>
    <property type="molecule type" value="Genomic_DNA"/>
</dbReference>
<evidence type="ECO:0000256" key="5">
    <source>
        <dbReference type="PIRSR" id="PIRSR602640-2"/>
    </source>
</evidence>
<dbReference type="OrthoDB" id="5307922at2759"/>
<dbReference type="Pfam" id="PF01731">
    <property type="entry name" value="Arylesterase"/>
    <property type="match status" value="1"/>
</dbReference>
<keyword evidence="7" id="KW-0812">Transmembrane</keyword>
<dbReference type="AlphaFoldDB" id="A0A4P9ZQD6"/>
<evidence type="ECO:0000256" key="4">
    <source>
        <dbReference type="ARBA" id="ARBA00023180"/>
    </source>
</evidence>
<comment type="similarity">
    <text evidence="1">Belongs to the paraoxonase family.</text>
</comment>
<feature type="binding site" evidence="5">
    <location>
        <position position="58"/>
    </location>
    <ligand>
        <name>Ca(2+)</name>
        <dbReference type="ChEBI" id="CHEBI:29108"/>
        <label>1</label>
        <note>catalytic</note>
    </ligand>
</feature>
<keyword evidence="5" id="KW-0479">Metal-binding</keyword>
<dbReference type="Proteomes" id="UP000268162">
    <property type="component" value="Unassembled WGS sequence"/>
</dbReference>
<feature type="glycosylation site" description="N-linked (GlcNAc...) asparagine" evidence="6">
    <location>
        <position position="296"/>
    </location>
</feature>
<dbReference type="GO" id="GO:0046872">
    <property type="term" value="F:metal ion binding"/>
    <property type="evidence" value="ECO:0007669"/>
    <property type="project" value="UniProtKB-KW"/>
</dbReference>
<evidence type="ECO:0000256" key="2">
    <source>
        <dbReference type="ARBA" id="ARBA00022801"/>
    </source>
</evidence>
<dbReference type="InterPro" id="IPR002640">
    <property type="entry name" value="Arylesterase"/>
</dbReference>
<keyword evidence="7" id="KW-0472">Membrane</keyword>
<keyword evidence="2" id="KW-0378">Hydrolase</keyword>
<feature type="binding site" evidence="5">
    <location>
        <position position="124"/>
    </location>
    <ligand>
        <name>Ca(2+)</name>
        <dbReference type="ChEBI" id="CHEBI:29108"/>
        <label>1</label>
        <note>catalytic</note>
    </ligand>
</feature>
<evidence type="ECO:0000256" key="1">
    <source>
        <dbReference type="ARBA" id="ARBA00008595"/>
    </source>
</evidence>
<protein>
    <recommendedName>
        <fullName evidence="10">SMP-30/Gluconolactonase/LRE-like region domain-containing protein</fullName>
    </recommendedName>
</protein>
<feature type="binding site" evidence="5">
    <location>
        <position position="192"/>
    </location>
    <ligand>
        <name>Ca(2+)</name>
        <dbReference type="ChEBI" id="CHEBI:29108"/>
        <label>1</label>
        <note>catalytic</note>
    </ligand>
</feature>
<evidence type="ECO:0000313" key="8">
    <source>
        <dbReference type="EMBL" id="RKP35557.1"/>
    </source>
</evidence>
<feature type="binding site" evidence="5">
    <location>
        <position position="296"/>
    </location>
    <ligand>
        <name>Ca(2+)</name>
        <dbReference type="ChEBI" id="CHEBI:29108"/>
        <label>1</label>
        <note>catalytic</note>
    </ligand>
</feature>
<accession>A0A4P9ZQD6</accession>
<dbReference type="InterPro" id="IPR051288">
    <property type="entry name" value="Serum_paraoxonase/arylesterase"/>
</dbReference>
<dbReference type="PANTHER" id="PTHR11799">
    <property type="entry name" value="PARAOXONASE"/>
    <property type="match status" value="1"/>
</dbReference>
<dbReference type="GO" id="GO:0004064">
    <property type="term" value="F:arylesterase activity"/>
    <property type="evidence" value="ECO:0007669"/>
    <property type="project" value="InterPro"/>
</dbReference>
<feature type="transmembrane region" description="Helical" evidence="7">
    <location>
        <begin position="6"/>
        <end position="24"/>
    </location>
</feature>
<feature type="binding site" evidence="5">
    <location>
        <position position="249"/>
    </location>
    <ligand>
        <name>Ca(2+)</name>
        <dbReference type="ChEBI" id="CHEBI:29108"/>
        <label>1</label>
        <note>catalytic</note>
    </ligand>
</feature>
<dbReference type="PANTHER" id="PTHR11799:SF12">
    <property type="entry name" value="PARAOXONASE-RELATED"/>
    <property type="match status" value="1"/>
</dbReference>
<keyword evidence="4 6" id="KW-0325">Glycoprotein</keyword>
<comment type="PTM">
    <text evidence="6">Glycosylated.</text>
</comment>
<proteinExistence type="inferred from homology"/>
<sequence>MFGPGIAIFVLFWATIAYYLATPLRTLHRAGNVFGNVTQVNVDTCRKLEVPGLEGCEDISIHHPSGLAFMACSPIETRMKWLPPQGRETPVLENDSIFLYDIKFGKLYNLRLENFSGEFKSLGLDVVQSPSSPHTVVVMAVNRASTGSSVEIFDYELPHGDTPQLDGNGRLLSDKLQHRETVQDRLLLPAPNGIYALSDDSFYVTNDHHHRSGLWAAFETITARPWSTVVYRNDQKKLRLAFVGLPAANGIVINHDRTLAYVAVTMDATIRVFRVSPTSGLFHLAETIKLDMYPDNLSQDPVTGQIYVTGPVKAIEYLKYCRKPSLKTTQLAGFKVQQIQNNTAFSRILGVNYEVHDYMVEPGMLLPSGSVAAFDPATRRMLVDVHKCLALNG</sequence>
<evidence type="ECO:0008006" key="10">
    <source>
        <dbReference type="Google" id="ProtNLM"/>
    </source>
</evidence>
<gene>
    <name evidence="8" type="ORF">BJ085DRAFT_36835</name>
</gene>
<reference evidence="9" key="1">
    <citation type="journal article" date="2018" name="Nat. Microbiol.">
        <title>Leveraging single-cell genomics to expand the fungal tree of life.</title>
        <authorList>
            <person name="Ahrendt S.R."/>
            <person name="Quandt C.A."/>
            <person name="Ciobanu D."/>
            <person name="Clum A."/>
            <person name="Salamov A."/>
            <person name="Andreopoulos B."/>
            <person name="Cheng J.F."/>
            <person name="Woyke T."/>
            <person name="Pelin A."/>
            <person name="Henrissat B."/>
            <person name="Reynolds N.K."/>
            <person name="Benny G.L."/>
            <person name="Smith M.E."/>
            <person name="James T.Y."/>
            <person name="Grigoriev I.V."/>
        </authorList>
    </citation>
    <scope>NUCLEOTIDE SEQUENCE [LARGE SCALE GENOMIC DNA]</scope>
    <source>
        <strain evidence="9">RSA 468</strain>
    </source>
</reference>
<organism evidence="8 9">
    <name type="scientific">Dimargaris cristalligena</name>
    <dbReference type="NCBI Taxonomy" id="215637"/>
    <lineage>
        <taxon>Eukaryota</taxon>
        <taxon>Fungi</taxon>
        <taxon>Fungi incertae sedis</taxon>
        <taxon>Zoopagomycota</taxon>
        <taxon>Kickxellomycotina</taxon>
        <taxon>Dimargaritomycetes</taxon>
        <taxon>Dimargaritales</taxon>
        <taxon>Dimargaritaceae</taxon>
        <taxon>Dimargaris</taxon>
    </lineage>
</organism>
<name>A0A4P9ZQD6_9FUNG</name>
<evidence type="ECO:0000256" key="6">
    <source>
        <dbReference type="PIRSR" id="PIRSR602640-4"/>
    </source>
</evidence>
<keyword evidence="5" id="KW-0106">Calcium</keyword>
<keyword evidence="3" id="KW-1015">Disulfide bond</keyword>
<evidence type="ECO:0000313" key="9">
    <source>
        <dbReference type="Proteomes" id="UP000268162"/>
    </source>
</evidence>
<dbReference type="SUPFAM" id="SSF63829">
    <property type="entry name" value="Calcium-dependent phosphotriesterase"/>
    <property type="match status" value="1"/>
</dbReference>
<dbReference type="Gene3D" id="2.120.10.30">
    <property type="entry name" value="TolB, C-terminal domain"/>
    <property type="match status" value="1"/>
</dbReference>
<evidence type="ECO:0000256" key="3">
    <source>
        <dbReference type="ARBA" id="ARBA00023157"/>
    </source>
</evidence>